<sequence>MKRILLLLSTLMTMANALGQSYNFLGSYTSDGTPEYLVDRDEVSYETLQKIDDALPEGYPVPEYNPQYISSGYDTDILLEKDADVWVTFVAEGAGYRNVLGFYTYDIENPPAAKPDPEDITIVFPNVSARGSGGGLQAGDKVKIGRFKAGTGIGWVLLANGWRGSVTPGHWQLYSNPDYNPEADENLRFHNVLLNDPDYQRIILGFEDIRRDYGSCDNDFNDALFYITANPFEAIKTTNFNDIEEHYDVSSGNDGGLESNGDLASLIAKRNFDRKKLGTAKNTRKKQRRYSKVTYKSRGAKSGRLDGYFPESGMYGTETTYVSSPDDLLNITNADKVFSIDYYQGAERVSAALATKTKNSVYNHTKTICDRLNDSKLRDVRTVSLQGHELVYSKLERSNGAVEYALVFSVRDEGSQHKLYSLWNIGEYPSGDYMNFQVWGNSMGQVSTVVNNILKTLDGEKPLVLHKAKNILPTVFIQNGYYQAGKLHLNVINKVGASWMQFDGNYKRTEQSSEENLTSILPLNGDWEEEVIVETGYLFDIGLSVIAENSYQQDAMYLADGPWGVDMNEAVDTVDDFTIKAHEQQDTRIGIHEVARGITASGQVKETINVFRNILGGERQLPIEDFNYLQFSIQNSRTIEVSLVTDQTADWNDRLRLSLEPNEMETIHSLSFADFKDGSGSSVAFSKLKSIVFSVQGDYKTYKPFNLKIDQMTLSAVAYTAPLEEVATIAEAVPQPDFVMNYPNPVEQYTVITFPLATDRVEVSITTMTGKLVYQSEKSTAANQHSVGLQLGGLAPGLYGYVVKDMENNKIYKGKLIKK</sequence>
<dbReference type="Proteomes" id="UP000475249">
    <property type="component" value="Unassembled WGS sequence"/>
</dbReference>
<dbReference type="NCBIfam" id="TIGR04183">
    <property type="entry name" value="Por_Secre_tail"/>
    <property type="match status" value="1"/>
</dbReference>
<evidence type="ECO:0000256" key="2">
    <source>
        <dbReference type="SAM" id="SignalP"/>
    </source>
</evidence>
<protein>
    <submittedName>
        <fullName evidence="5">DUF4114 domain-containing protein</fullName>
    </submittedName>
</protein>
<evidence type="ECO:0000313" key="5">
    <source>
        <dbReference type="EMBL" id="NAS10440.1"/>
    </source>
</evidence>
<dbReference type="Pfam" id="PF18962">
    <property type="entry name" value="Por_Secre_tail"/>
    <property type="match status" value="1"/>
</dbReference>
<keyword evidence="1 2" id="KW-0732">Signal</keyword>
<name>A0A6L9E6X1_9FLAO</name>
<dbReference type="AlphaFoldDB" id="A0A6L9E6X1"/>
<reference evidence="5 6" key="1">
    <citation type="submission" date="2020-01" db="EMBL/GenBank/DDBJ databases">
        <title>Bacteria diversity of Porities sp.</title>
        <authorList>
            <person name="Wang G."/>
        </authorList>
    </citation>
    <scope>NUCLEOTIDE SEQUENCE [LARGE SCALE GENOMIC DNA]</scope>
    <source>
        <strain evidence="5 6">R33</strain>
    </source>
</reference>
<feature type="signal peptide" evidence="2">
    <location>
        <begin position="1"/>
        <end position="17"/>
    </location>
</feature>
<evidence type="ECO:0000313" key="6">
    <source>
        <dbReference type="Proteomes" id="UP000475249"/>
    </source>
</evidence>
<feature type="domain" description="DUF4114" evidence="3">
    <location>
        <begin position="147"/>
        <end position="230"/>
    </location>
</feature>
<keyword evidence="6" id="KW-1185">Reference proteome</keyword>
<proteinExistence type="predicted"/>
<evidence type="ECO:0000256" key="1">
    <source>
        <dbReference type="ARBA" id="ARBA00022729"/>
    </source>
</evidence>
<feature type="domain" description="Secretion system C-terminal sorting" evidence="4">
    <location>
        <begin position="742"/>
        <end position="813"/>
    </location>
</feature>
<dbReference type="InterPro" id="IPR026444">
    <property type="entry name" value="Secre_tail"/>
</dbReference>
<feature type="chain" id="PRO_5026940975" evidence="2">
    <location>
        <begin position="18"/>
        <end position="819"/>
    </location>
</feature>
<dbReference type="InterPro" id="IPR025193">
    <property type="entry name" value="DUF4114"/>
</dbReference>
<dbReference type="EMBL" id="WXYO01000001">
    <property type="protein sequence ID" value="NAS10440.1"/>
    <property type="molecule type" value="Genomic_DNA"/>
</dbReference>
<organism evidence="5 6">
    <name type="scientific">Poritiphilus flavus</name>
    <dbReference type="NCBI Taxonomy" id="2697053"/>
    <lineage>
        <taxon>Bacteria</taxon>
        <taxon>Pseudomonadati</taxon>
        <taxon>Bacteroidota</taxon>
        <taxon>Flavobacteriia</taxon>
        <taxon>Flavobacteriales</taxon>
        <taxon>Flavobacteriaceae</taxon>
        <taxon>Poritiphilus</taxon>
    </lineage>
</organism>
<gene>
    <name evidence="5" type="ORF">GTQ38_00400</name>
</gene>
<evidence type="ECO:0000259" key="4">
    <source>
        <dbReference type="Pfam" id="PF18962"/>
    </source>
</evidence>
<dbReference type="Pfam" id="PF13448">
    <property type="entry name" value="DUF4114"/>
    <property type="match status" value="1"/>
</dbReference>
<accession>A0A6L9E6X1</accession>
<evidence type="ECO:0000259" key="3">
    <source>
        <dbReference type="Pfam" id="PF13448"/>
    </source>
</evidence>
<comment type="caution">
    <text evidence="5">The sequence shown here is derived from an EMBL/GenBank/DDBJ whole genome shotgun (WGS) entry which is preliminary data.</text>
</comment>